<dbReference type="AlphaFoldDB" id="A0A0A9FRV1"/>
<evidence type="ECO:0000313" key="1">
    <source>
        <dbReference type="EMBL" id="JAE15012.1"/>
    </source>
</evidence>
<name>A0A0A9FRV1_ARUDO</name>
<organism evidence="1">
    <name type="scientific">Arundo donax</name>
    <name type="common">Giant reed</name>
    <name type="synonym">Donax arundinaceus</name>
    <dbReference type="NCBI Taxonomy" id="35708"/>
    <lineage>
        <taxon>Eukaryota</taxon>
        <taxon>Viridiplantae</taxon>
        <taxon>Streptophyta</taxon>
        <taxon>Embryophyta</taxon>
        <taxon>Tracheophyta</taxon>
        <taxon>Spermatophyta</taxon>
        <taxon>Magnoliopsida</taxon>
        <taxon>Liliopsida</taxon>
        <taxon>Poales</taxon>
        <taxon>Poaceae</taxon>
        <taxon>PACMAD clade</taxon>
        <taxon>Arundinoideae</taxon>
        <taxon>Arundineae</taxon>
        <taxon>Arundo</taxon>
    </lineage>
</organism>
<protein>
    <submittedName>
        <fullName evidence="1">Uncharacterized protein</fullName>
    </submittedName>
</protein>
<reference evidence="1" key="1">
    <citation type="submission" date="2014-09" db="EMBL/GenBank/DDBJ databases">
        <authorList>
            <person name="Magalhaes I.L.F."/>
            <person name="Oliveira U."/>
            <person name="Santos F.R."/>
            <person name="Vidigal T.H.D.A."/>
            <person name="Brescovit A.D."/>
            <person name="Santos A.J."/>
        </authorList>
    </citation>
    <scope>NUCLEOTIDE SEQUENCE</scope>
    <source>
        <tissue evidence="1">Shoot tissue taken approximately 20 cm above the soil surface</tissue>
    </source>
</reference>
<accession>A0A0A9FRV1</accession>
<reference evidence="1" key="2">
    <citation type="journal article" date="2015" name="Data Brief">
        <title>Shoot transcriptome of the giant reed, Arundo donax.</title>
        <authorList>
            <person name="Barrero R.A."/>
            <person name="Guerrero F.D."/>
            <person name="Moolhuijzen P."/>
            <person name="Goolsby J.A."/>
            <person name="Tidwell J."/>
            <person name="Bellgard S.E."/>
            <person name="Bellgard M.I."/>
        </authorList>
    </citation>
    <scope>NUCLEOTIDE SEQUENCE</scope>
    <source>
        <tissue evidence="1">Shoot tissue taken approximately 20 cm above the soil surface</tissue>
    </source>
</reference>
<dbReference type="EMBL" id="GBRH01182884">
    <property type="protein sequence ID" value="JAE15012.1"/>
    <property type="molecule type" value="Transcribed_RNA"/>
</dbReference>
<sequence length="26" mass="3088">MADSQKSFLYLLPCDYIAQFILLCQY</sequence>
<proteinExistence type="predicted"/>